<gene>
    <name evidence="1" type="ORF">TRSC58_00206</name>
</gene>
<accession>A0A061JEM2</accession>
<dbReference type="OrthoDB" id="276948at2759"/>
<protein>
    <submittedName>
        <fullName evidence="1">Uncharacterized protein</fullName>
    </submittedName>
</protein>
<dbReference type="AlphaFoldDB" id="A0A061JEM2"/>
<dbReference type="EMBL" id="AUPL01000206">
    <property type="protein sequence ID" value="ESL12032.1"/>
    <property type="molecule type" value="Genomic_DNA"/>
</dbReference>
<organism evidence="1 2">
    <name type="scientific">Trypanosoma rangeli SC58</name>
    <dbReference type="NCBI Taxonomy" id="429131"/>
    <lineage>
        <taxon>Eukaryota</taxon>
        <taxon>Discoba</taxon>
        <taxon>Euglenozoa</taxon>
        <taxon>Kinetoplastea</taxon>
        <taxon>Metakinetoplastina</taxon>
        <taxon>Trypanosomatida</taxon>
        <taxon>Trypanosomatidae</taxon>
        <taxon>Trypanosoma</taxon>
        <taxon>Herpetosoma</taxon>
    </lineage>
</organism>
<dbReference type="VEuPathDB" id="TriTrypDB:TRSC58_00206"/>
<comment type="caution">
    <text evidence="1">The sequence shown here is derived from an EMBL/GenBank/DDBJ whole genome shotgun (WGS) entry which is preliminary data.</text>
</comment>
<dbReference type="CDD" id="cd23653">
    <property type="entry name" value="mS65"/>
    <property type="match status" value="1"/>
</dbReference>
<evidence type="ECO:0000313" key="2">
    <source>
        <dbReference type="Proteomes" id="UP000031737"/>
    </source>
</evidence>
<proteinExistence type="predicted"/>
<sequence>MFTRSAPCLSKRFRYNTKYPALVSYNKLPWEILNHETPEFHMHVAPHYEQILTLAAATFVPHLVSQKHLEVLPEHRLRLLPGMLYMLDGDDTPEGFTANHVVDPTALQYYGRLESLFGSVKAVRILISDDLRLICNSVTLQGPLRLPVAPYASLASLEAVTRKPGNYFTLFHFVRPNRPPSELQLEKYYLHVPCASSLAEFASTSNTKWEPKLQAPKRSKRVTPLPAYRPPQSYLMGLAERLAVVPGSSFGRRSLMWGHWF</sequence>
<dbReference type="Proteomes" id="UP000031737">
    <property type="component" value="Unassembled WGS sequence"/>
</dbReference>
<evidence type="ECO:0000313" key="1">
    <source>
        <dbReference type="EMBL" id="ESL12032.1"/>
    </source>
</evidence>
<reference evidence="1 2" key="1">
    <citation type="submission" date="2013-07" db="EMBL/GenBank/DDBJ databases">
        <authorList>
            <person name="Stoco P.H."/>
            <person name="Wagner G."/>
            <person name="Gerber A."/>
            <person name="Zaha A."/>
            <person name="Thompson C."/>
            <person name="Bartholomeu D.C."/>
            <person name="Luckemeyer D.D."/>
            <person name="Bahia D."/>
            <person name="Loreto E."/>
            <person name="Prestes E.B."/>
            <person name="Lima F.M."/>
            <person name="Rodrigues-Luiz G."/>
            <person name="Vallejo G.A."/>
            <person name="Filho J.F."/>
            <person name="Monteiro K.M."/>
            <person name="Tyler K.M."/>
            <person name="de Almeida L.G."/>
            <person name="Ortiz M.F."/>
            <person name="Siervo M.A."/>
            <person name="de Moraes M.H."/>
            <person name="Cunha O.L."/>
            <person name="Mendonca-Neto R."/>
            <person name="Silva R."/>
            <person name="Teixeira S.M."/>
            <person name="Murta S.M."/>
            <person name="Sincero T.C."/>
            <person name="Mendes T.A."/>
            <person name="Urmenyi T.P."/>
            <person name="Silva V.G."/>
            <person name="da Rocha W.D."/>
            <person name="Andersson B."/>
            <person name="Romanha A.J."/>
            <person name="Steindel M."/>
            <person name="de Vasconcelos A.T."/>
            <person name="Grisard E.C."/>
        </authorList>
    </citation>
    <scope>NUCLEOTIDE SEQUENCE [LARGE SCALE GENOMIC DNA]</scope>
    <source>
        <strain evidence="1 2">SC58</strain>
    </source>
</reference>
<keyword evidence="2" id="KW-1185">Reference proteome</keyword>
<name>A0A061JEM2_TRYRA</name>